<keyword evidence="1" id="KW-1133">Transmembrane helix</keyword>
<organism evidence="2 3">
    <name type="scientific">Chloroflexus aggregans</name>
    <dbReference type="NCBI Taxonomy" id="152260"/>
    <lineage>
        <taxon>Bacteria</taxon>
        <taxon>Bacillati</taxon>
        <taxon>Chloroflexota</taxon>
        <taxon>Chloroflexia</taxon>
        <taxon>Chloroflexales</taxon>
        <taxon>Chloroflexineae</taxon>
        <taxon>Chloroflexaceae</taxon>
        <taxon>Chloroflexus</taxon>
    </lineage>
</organism>
<feature type="transmembrane region" description="Helical" evidence="1">
    <location>
        <begin position="450"/>
        <end position="471"/>
    </location>
</feature>
<dbReference type="AlphaFoldDB" id="A0A2J6WMW1"/>
<evidence type="ECO:0000313" key="3">
    <source>
        <dbReference type="Proteomes" id="UP000243376"/>
    </source>
</evidence>
<name>A0A2J6WMW1_9CHLR</name>
<feature type="transmembrane region" description="Helical" evidence="1">
    <location>
        <begin position="294"/>
        <end position="315"/>
    </location>
</feature>
<sequence length="592" mass="65069">RSLLLLVLVITMALVMVGGAVIISSHVTTVRAASLLSSLVLVPMALVVQLIAFLIVNDRWELVVALWVGLVILAAGLVQIGMRAFSREELLAREQIRRLWFGQHKRPRRQIARFGGGSIWIVARRELIEITRDWRSVGLLIFLLILMPVGLVTGIRALYPRLDDPLALAPLIPFGGVLAGFVPISFALVAALESFVGERERNTLEALCALPVTDQQLFFGKLVGTLLIPLLTALLTQYLFYGLVAMNFPDMYADGMSSELLLQMGLLTVVVAVALVTGAVSLSIHAGSVREASMLASGILLPTTALLQAQAPYFIGRRFDVIWLGMLAIFVVGLAFLRSGLQTFRRAAIFSRNREEMGLRRLWAVFRRFFCEYHPAGVPLYEYAGLPFSPLRFYRYELPMLLRELRLPLAVSLLAAIGGIWFGMLQASVRVFPSVERTLDQIAYGPDPSLWLALFVVFNNLRVSILSNLFAPFSLGVFPFLVPATVFAQIGYVCGRLIERGGVGTDNPLTFLFAYLLPHGSIELPVFMLSAALGLRMGAAVLTAPGEFTVGENLLWAAAQTVKVWLLLIAPLVVVAALIEGLITPLVIRWAY</sequence>
<dbReference type="GO" id="GO:0140359">
    <property type="term" value="F:ABC-type transporter activity"/>
    <property type="evidence" value="ECO:0007669"/>
    <property type="project" value="InterPro"/>
</dbReference>
<keyword evidence="1" id="KW-0472">Membrane</keyword>
<comment type="caution">
    <text evidence="2">The sequence shown here is derived from an EMBL/GenBank/DDBJ whole genome shotgun (WGS) entry which is preliminary data.</text>
</comment>
<feature type="transmembrane region" description="Helical" evidence="1">
    <location>
        <begin position="321"/>
        <end position="341"/>
    </location>
</feature>
<gene>
    <name evidence="2" type="ORF">C0184_17325</name>
</gene>
<feature type="transmembrane region" description="Helical" evidence="1">
    <location>
        <begin position="510"/>
        <end position="533"/>
    </location>
</feature>
<feature type="transmembrane region" description="Helical" evidence="1">
    <location>
        <begin position="564"/>
        <end position="588"/>
    </location>
</feature>
<dbReference type="EMBL" id="PNIQ01001162">
    <property type="protein sequence ID" value="PMP71708.1"/>
    <property type="molecule type" value="Genomic_DNA"/>
</dbReference>
<feature type="transmembrane region" description="Helical" evidence="1">
    <location>
        <begin position="260"/>
        <end position="282"/>
    </location>
</feature>
<feature type="non-terminal residue" evidence="2">
    <location>
        <position position="1"/>
    </location>
</feature>
<feature type="transmembrane region" description="Helical" evidence="1">
    <location>
        <begin position="477"/>
        <end position="498"/>
    </location>
</feature>
<dbReference type="GO" id="GO:0005886">
    <property type="term" value="C:plasma membrane"/>
    <property type="evidence" value="ECO:0007669"/>
    <property type="project" value="UniProtKB-SubCell"/>
</dbReference>
<dbReference type="PANTHER" id="PTHR35337">
    <property type="entry name" value="SLR1478 PROTEIN"/>
    <property type="match status" value="1"/>
</dbReference>
<accession>A0A2J6WMW1</accession>
<reference evidence="2 3" key="1">
    <citation type="submission" date="2018-01" db="EMBL/GenBank/DDBJ databases">
        <title>Metagenomic assembled genomes from two thermal pools in the Uzon Caldera, Kamchatka, Russia.</title>
        <authorList>
            <person name="Wilkins L."/>
            <person name="Ettinger C."/>
        </authorList>
    </citation>
    <scope>NUCLEOTIDE SEQUENCE [LARGE SCALE GENOMIC DNA]</scope>
    <source>
        <strain evidence="2">ZAV-02</strain>
    </source>
</reference>
<evidence type="ECO:0008006" key="4">
    <source>
        <dbReference type="Google" id="ProtNLM"/>
    </source>
</evidence>
<evidence type="ECO:0000313" key="2">
    <source>
        <dbReference type="EMBL" id="PMP71708.1"/>
    </source>
</evidence>
<feature type="transmembrane region" description="Helical" evidence="1">
    <location>
        <begin position="35"/>
        <end position="56"/>
    </location>
</feature>
<dbReference type="InterPro" id="IPR002798">
    <property type="entry name" value="SpoIIM-like"/>
</dbReference>
<dbReference type="Proteomes" id="UP000243376">
    <property type="component" value="Unassembled WGS sequence"/>
</dbReference>
<feature type="transmembrane region" description="Helical" evidence="1">
    <location>
        <begin position="171"/>
        <end position="196"/>
    </location>
</feature>
<feature type="transmembrane region" description="Helical" evidence="1">
    <location>
        <begin position="217"/>
        <end position="240"/>
    </location>
</feature>
<proteinExistence type="predicted"/>
<dbReference type="Pfam" id="PF01944">
    <property type="entry name" value="SpoIIM"/>
    <property type="match status" value="1"/>
</dbReference>
<feature type="transmembrane region" description="Helical" evidence="1">
    <location>
        <begin position="137"/>
        <end position="159"/>
    </location>
</feature>
<keyword evidence="1" id="KW-0812">Transmembrane</keyword>
<evidence type="ECO:0000256" key="1">
    <source>
        <dbReference type="SAM" id="Phobius"/>
    </source>
</evidence>
<feature type="transmembrane region" description="Helical" evidence="1">
    <location>
        <begin position="6"/>
        <end position="23"/>
    </location>
</feature>
<protein>
    <recommendedName>
        <fullName evidence="4">Stage II sporulation protein M</fullName>
    </recommendedName>
</protein>
<feature type="transmembrane region" description="Helical" evidence="1">
    <location>
        <begin position="407"/>
        <end position="429"/>
    </location>
</feature>
<feature type="transmembrane region" description="Helical" evidence="1">
    <location>
        <begin position="62"/>
        <end position="85"/>
    </location>
</feature>
<dbReference type="Pfam" id="PF12679">
    <property type="entry name" value="ABC2_membrane_2"/>
    <property type="match status" value="1"/>
</dbReference>
<dbReference type="PANTHER" id="PTHR35337:SF1">
    <property type="entry name" value="SLR1478 PROTEIN"/>
    <property type="match status" value="1"/>
</dbReference>